<organism evidence="2 3">
    <name type="scientific">Rubus argutus</name>
    <name type="common">Southern blackberry</name>
    <dbReference type="NCBI Taxonomy" id="59490"/>
    <lineage>
        <taxon>Eukaryota</taxon>
        <taxon>Viridiplantae</taxon>
        <taxon>Streptophyta</taxon>
        <taxon>Embryophyta</taxon>
        <taxon>Tracheophyta</taxon>
        <taxon>Spermatophyta</taxon>
        <taxon>Magnoliopsida</taxon>
        <taxon>eudicotyledons</taxon>
        <taxon>Gunneridae</taxon>
        <taxon>Pentapetalae</taxon>
        <taxon>rosids</taxon>
        <taxon>fabids</taxon>
        <taxon>Rosales</taxon>
        <taxon>Rosaceae</taxon>
        <taxon>Rosoideae</taxon>
        <taxon>Rosoideae incertae sedis</taxon>
        <taxon>Rubus</taxon>
    </lineage>
</organism>
<sequence length="191" mass="21499">MLGKAPAPVVNHLWPKRIDPEWMVAQHHCKCTIHLHQIRKWGISCNLGQKPIENPAAAYDLIDDFIVLGATNNDSPKTNTTHGDNDRQPARTRRVAGSFGRLKVQRVKAVVEKTSRVKRGMNESDNELDVQDTSPFITTLEGMGTKKKANAISRGGRVSNPSNSHEFRDALRKKEPTDYMDHSSVRTKDFF</sequence>
<keyword evidence="3" id="KW-1185">Reference proteome</keyword>
<feature type="region of interest" description="Disordered" evidence="1">
    <location>
        <begin position="149"/>
        <end position="191"/>
    </location>
</feature>
<accession>A0AAW1XDE3</accession>
<reference evidence="2 3" key="1">
    <citation type="journal article" date="2023" name="G3 (Bethesda)">
        <title>A chromosome-length genome assembly and annotation of blackberry (Rubus argutus, cv. 'Hillquist').</title>
        <authorList>
            <person name="Bruna T."/>
            <person name="Aryal R."/>
            <person name="Dudchenko O."/>
            <person name="Sargent D.J."/>
            <person name="Mead D."/>
            <person name="Buti M."/>
            <person name="Cavallini A."/>
            <person name="Hytonen T."/>
            <person name="Andres J."/>
            <person name="Pham M."/>
            <person name="Weisz D."/>
            <person name="Mascagni F."/>
            <person name="Usai G."/>
            <person name="Natali L."/>
            <person name="Bassil N."/>
            <person name="Fernandez G.E."/>
            <person name="Lomsadze A."/>
            <person name="Armour M."/>
            <person name="Olukolu B."/>
            <person name="Poorten T."/>
            <person name="Britton C."/>
            <person name="Davik J."/>
            <person name="Ashrafi H."/>
            <person name="Aiden E.L."/>
            <person name="Borodovsky M."/>
            <person name="Worthington M."/>
        </authorList>
    </citation>
    <scope>NUCLEOTIDE SEQUENCE [LARGE SCALE GENOMIC DNA]</scope>
    <source>
        <strain evidence="2">PI 553951</strain>
    </source>
</reference>
<comment type="caution">
    <text evidence="2">The sequence shown here is derived from an EMBL/GenBank/DDBJ whole genome shotgun (WGS) entry which is preliminary data.</text>
</comment>
<evidence type="ECO:0000313" key="2">
    <source>
        <dbReference type="EMBL" id="KAK9934184.1"/>
    </source>
</evidence>
<dbReference type="EMBL" id="JBEDUW010000004">
    <property type="protein sequence ID" value="KAK9934184.1"/>
    <property type="molecule type" value="Genomic_DNA"/>
</dbReference>
<feature type="compositionally biased region" description="Basic and acidic residues" evidence="1">
    <location>
        <begin position="165"/>
        <end position="191"/>
    </location>
</feature>
<gene>
    <name evidence="2" type="ORF">M0R45_021336</name>
</gene>
<proteinExistence type="predicted"/>
<evidence type="ECO:0000256" key="1">
    <source>
        <dbReference type="SAM" id="MobiDB-lite"/>
    </source>
</evidence>
<protein>
    <submittedName>
        <fullName evidence="2">Uncharacterized protein</fullName>
    </submittedName>
</protein>
<name>A0AAW1XDE3_RUBAR</name>
<evidence type="ECO:0000313" key="3">
    <source>
        <dbReference type="Proteomes" id="UP001457282"/>
    </source>
</evidence>
<dbReference type="Proteomes" id="UP001457282">
    <property type="component" value="Unassembled WGS sequence"/>
</dbReference>
<dbReference type="AlphaFoldDB" id="A0AAW1XDE3"/>